<keyword evidence="2" id="KW-1185">Reference proteome</keyword>
<evidence type="ECO:0000313" key="2">
    <source>
        <dbReference type="Proteomes" id="UP000503462"/>
    </source>
</evidence>
<dbReference type="AlphaFoldDB" id="A0A6H0XZJ3"/>
<dbReference type="InterPro" id="IPR051678">
    <property type="entry name" value="AGP_Transferase"/>
</dbReference>
<dbReference type="PANTHER" id="PTHR21310:SF59">
    <property type="entry name" value="AMINOGLYCOSIDE PHOSPHOTRANSFERASE DOMAIN-CONTAINING PROTEIN"/>
    <property type="match status" value="1"/>
</dbReference>
<organism evidence="1 2">
    <name type="scientific">Peltaster fructicola</name>
    <dbReference type="NCBI Taxonomy" id="286661"/>
    <lineage>
        <taxon>Eukaryota</taxon>
        <taxon>Fungi</taxon>
        <taxon>Dikarya</taxon>
        <taxon>Ascomycota</taxon>
        <taxon>Pezizomycotina</taxon>
        <taxon>Dothideomycetes</taxon>
        <taxon>Dothideomycetes incertae sedis</taxon>
        <taxon>Peltaster</taxon>
    </lineage>
</organism>
<dbReference type="OrthoDB" id="5210591at2759"/>
<name>A0A6H0XZJ3_9PEZI</name>
<gene>
    <name evidence="1" type="ORF">AMS68_005690</name>
</gene>
<accession>A0A6H0XZJ3</accession>
<dbReference type="SUPFAM" id="SSF56112">
    <property type="entry name" value="Protein kinase-like (PK-like)"/>
    <property type="match status" value="1"/>
</dbReference>
<dbReference type="Proteomes" id="UP000503462">
    <property type="component" value="Chromosome 4"/>
</dbReference>
<sequence length="318" mass="35409">MSVPGAPQSPDRAAIQRLAATVMKTKIVSAERLDGYLQRVYQLSGAGGSFCLMKCSPAPGVRVLSIEEDRLGVEASVLSLLSRRVDIAAPKLLEYQAATNTLGSSYIIVGPYSGSIMSFAGKALSASDRIDVDRSLGVYYKRLTSLTHSSFGPFRRPILSSWAKYFAVLLETVLRDGEDSLINLPYDNIREMLRKHWQSIDAVTQPKLVLLEVCSTENIVVDERTKEVTSLVDYSTAIWGDPFISDSFHRPSRSFLEGYGEGVGGDNDKRIRHLFYISFHSLLAIVRQKYRPQTDSHDIESRKALLTALRYLEQIPVL</sequence>
<evidence type="ECO:0008006" key="3">
    <source>
        <dbReference type="Google" id="ProtNLM"/>
    </source>
</evidence>
<dbReference type="EMBL" id="CP051142">
    <property type="protein sequence ID" value="QIX00173.1"/>
    <property type="molecule type" value="Genomic_DNA"/>
</dbReference>
<protein>
    <recommendedName>
        <fullName evidence="3">Aminoglycoside phosphotransferase domain-containing protein</fullName>
    </recommendedName>
</protein>
<dbReference type="InterPro" id="IPR011009">
    <property type="entry name" value="Kinase-like_dom_sf"/>
</dbReference>
<proteinExistence type="predicted"/>
<reference evidence="1 2" key="1">
    <citation type="journal article" date="2016" name="Sci. Rep.">
        <title>Peltaster fructicola genome reveals evolution from an invasive phytopathogen to an ectophytic parasite.</title>
        <authorList>
            <person name="Xu C."/>
            <person name="Chen H."/>
            <person name="Gleason M.L."/>
            <person name="Xu J.R."/>
            <person name="Liu H."/>
            <person name="Zhang R."/>
            <person name="Sun G."/>
        </authorList>
    </citation>
    <scope>NUCLEOTIDE SEQUENCE [LARGE SCALE GENOMIC DNA]</scope>
    <source>
        <strain evidence="1 2">LNHT1506</strain>
    </source>
</reference>
<evidence type="ECO:0000313" key="1">
    <source>
        <dbReference type="EMBL" id="QIX00173.1"/>
    </source>
</evidence>
<dbReference type="PANTHER" id="PTHR21310">
    <property type="entry name" value="AMINOGLYCOSIDE PHOSPHOTRANSFERASE-RELATED-RELATED"/>
    <property type="match status" value="1"/>
</dbReference>